<dbReference type="Pfam" id="PF25601">
    <property type="entry name" value="AAA_lid_14"/>
    <property type="match status" value="1"/>
</dbReference>
<accession>A0ABW5LFW2</accession>
<keyword evidence="1" id="KW-0547">Nucleotide-binding</keyword>
<evidence type="ECO:0000259" key="5">
    <source>
        <dbReference type="PROSITE" id="PS50045"/>
    </source>
</evidence>
<dbReference type="Gene3D" id="1.10.8.60">
    <property type="match status" value="1"/>
</dbReference>
<organism evidence="6 7">
    <name type="scientific">Aquimarina rubra</name>
    <dbReference type="NCBI Taxonomy" id="1920033"/>
    <lineage>
        <taxon>Bacteria</taxon>
        <taxon>Pseudomonadati</taxon>
        <taxon>Bacteroidota</taxon>
        <taxon>Flavobacteriia</taxon>
        <taxon>Flavobacteriales</taxon>
        <taxon>Flavobacteriaceae</taxon>
        <taxon>Aquimarina</taxon>
    </lineage>
</organism>
<evidence type="ECO:0000256" key="4">
    <source>
        <dbReference type="ARBA" id="ARBA00023163"/>
    </source>
</evidence>
<keyword evidence="3" id="KW-0805">Transcription regulation</keyword>
<keyword evidence="2" id="KW-0067">ATP-binding</keyword>
<dbReference type="InterPro" id="IPR058031">
    <property type="entry name" value="AAA_lid_NorR"/>
</dbReference>
<dbReference type="InterPro" id="IPR009057">
    <property type="entry name" value="Homeodomain-like_sf"/>
</dbReference>
<dbReference type="InterPro" id="IPR025943">
    <property type="entry name" value="Sigma_54_int_dom_ATP-bd_2"/>
</dbReference>
<comment type="caution">
    <text evidence="6">The sequence shown here is derived from an EMBL/GenBank/DDBJ whole genome shotgun (WGS) entry which is preliminary data.</text>
</comment>
<dbReference type="PANTHER" id="PTHR32071:SF121">
    <property type="entry name" value="SIGMA L-DEPENDENT TRANSCRIPTIONAL REGULATOR YQIR-RELATED"/>
    <property type="match status" value="1"/>
</dbReference>
<dbReference type="InterPro" id="IPR002078">
    <property type="entry name" value="Sigma_54_int"/>
</dbReference>
<dbReference type="RefSeq" id="WP_378292091.1">
    <property type="nucleotide sequence ID" value="NZ_JBHULE010000019.1"/>
</dbReference>
<dbReference type="InterPro" id="IPR002197">
    <property type="entry name" value="HTH_Fis"/>
</dbReference>
<dbReference type="InterPro" id="IPR027417">
    <property type="entry name" value="P-loop_NTPase"/>
</dbReference>
<name>A0ABW5LFW2_9FLAO</name>
<dbReference type="SMART" id="SM00382">
    <property type="entry name" value="AAA"/>
    <property type="match status" value="1"/>
</dbReference>
<protein>
    <submittedName>
        <fullName evidence="6">Sigma-54 interaction domain-containing protein</fullName>
    </submittedName>
</protein>
<dbReference type="SUPFAM" id="SSF46689">
    <property type="entry name" value="Homeodomain-like"/>
    <property type="match status" value="1"/>
</dbReference>
<sequence>MESVQATKQRFGIIGNDPKLNRAIEKAIQVAPTDISVLVTGESGVGKESIPKIIHSLSHRKHGKYIAVNCGAIPEGTIDSELFGHEKGAFTGATSTRSGYFEVADGGTIFLDEVGELPLTTQVRLLRVLENGEFIKVGSSKVQKTDVRIVAATNVNMFEAIKKERFREDLYYRLSTVEILLPPLREREQDIHLLFRKFASDFATKYKMPTIRLEDDAAQLLEKYHWSGNIRQLRNIAEQISVLEQNRTISANTLRGYLPNIGSNLPAIISSDKKDSDFSNEREILYKVLFDMKNDLNDLKKLTMELMQSGNSQQVQKEHEGLIRKIYREDKDEEEIPFEEPITPTTEVLQITPAETTKKEDDKYHFAEEIEEEETLSLHDKELELIKKSLERHRGKRKAAAEELGISERTLYRKIKQYDL</sequence>
<dbReference type="InterPro" id="IPR003593">
    <property type="entry name" value="AAA+_ATPase"/>
</dbReference>
<evidence type="ECO:0000313" key="6">
    <source>
        <dbReference type="EMBL" id="MFD2563014.1"/>
    </source>
</evidence>
<dbReference type="PANTHER" id="PTHR32071">
    <property type="entry name" value="TRANSCRIPTIONAL REGULATORY PROTEIN"/>
    <property type="match status" value="1"/>
</dbReference>
<keyword evidence="7" id="KW-1185">Reference proteome</keyword>
<dbReference type="Gene3D" id="1.10.10.60">
    <property type="entry name" value="Homeodomain-like"/>
    <property type="match status" value="1"/>
</dbReference>
<dbReference type="EMBL" id="JBHULE010000019">
    <property type="protein sequence ID" value="MFD2563014.1"/>
    <property type="molecule type" value="Genomic_DNA"/>
</dbReference>
<evidence type="ECO:0000256" key="2">
    <source>
        <dbReference type="ARBA" id="ARBA00022840"/>
    </source>
</evidence>
<dbReference type="PROSITE" id="PS50045">
    <property type="entry name" value="SIGMA54_INTERACT_4"/>
    <property type="match status" value="1"/>
</dbReference>
<proteinExistence type="predicted"/>
<dbReference type="PROSITE" id="PS00676">
    <property type="entry name" value="SIGMA54_INTERACT_2"/>
    <property type="match status" value="1"/>
</dbReference>
<dbReference type="SUPFAM" id="SSF52540">
    <property type="entry name" value="P-loop containing nucleoside triphosphate hydrolases"/>
    <property type="match status" value="1"/>
</dbReference>
<dbReference type="InterPro" id="IPR025662">
    <property type="entry name" value="Sigma_54_int_dom_ATP-bd_1"/>
</dbReference>
<evidence type="ECO:0000256" key="3">
    <source>
        <dbReference type="ARBA" id="ARBA00023015"/>
    </source>
</evidence>
<dbReference type="Pfam" id="PF02954">
    <property type="entry name" value="HTH_8"/>
    <property type="match status" value="1"/>
</dbReference>
<dbReference type="PROSITE" id="PS00675">
    <property type="entry name" value="SIGMA54_INTERACT_1"/>
    <property type="match status" value="1"/>
</dbReference>
<reference evidence="7" key="1">
    <citation type="journal article" date="2019" name="Int. J. Syst. Evol. Microbiol.">
        <title>The Global Catalogue of Microorganisms (GCM) 10K type strain sequencing project: providing services to taxonomists for standard genome sequencing and annotation.</title>
        <authorList>
            <consortium name="The Broad Institute Genomics Platform"/>
            <consortium name="The Broad Institute Genome Sequencing Center for Infectious Disease"/>
            <person name="Wu L."/>
            <person name="Ma J."/>
        </authorList>
    </citation>
    <scope>NUCLEOTIDE SEQUENCE [LARGE SCALE GENOMIC DNA]</scope>
    <source>
        <strain evidence="7">KCTC 52274</strain>
    </source>
</reference>
<feature type="domain" description="Sigma-54 factor interaction" evidence="5">
    <location>
        <begin position="13"/>
        <end position="242"/>
    </location>
</feature>
<evidence type="ECO:0000313" key="7">
    <source>
        <dbReference type="Proteomes" id="UP001597319"/>
    </source>
</evidence>
<dbReference type="Pfam" id="PF00158">
    <property type="entry name" value="Sigma54_activat"/>
    <property type="match status" value="1"/>
</dbReference>
<gene>
    <name evidence="6" type="ORF">ACFSR1_10085</name>
</gene>
<dbReference type="PRINTS" id="PR01590">
    <property type="entry name" value="HTHFIS"/>
</dbReference>
<evidence type="ECO:0000256" key="1">
    <source>
        <dbReference type="ARBA" id="ARBA00022741"/>
    </source>
</evidence>
<dbReference type="Proteomes" id="UP001597319">
    <property type="component" value="Unassembled WGS sequence"/>
</dbReference>
<dbReference type="CDD" id="cd00009">
    <property type="entry name" value="AAA"/>
    <property type="match status" value="1"/>
</dbReference>
<dbReference type="Gene3D" id="3.40.50.300">
    <property type="entry name" value="P-loop containing nucleotide triphosphate hydrolases"/>
    <property type="match status" value="1"/>
</dbReference>
<keyword evidence="4" id="KW-0804">Transcription</keyword>